<feature type="region of interest" description="Disordered" evidence="1">
    <location>
        <begin position="30"/>
        <end position="51"/>
    </location>
</feature>
<evidence type="ECO:0000256" key="1">
    <source>
        <dbReference type="SAM" id="MobiDB-lite"/>
    </source>
</evidence>
<sequence length="79" mass="8337">MKEASPEPVRAPVPEALLEAGAAQLLHAHTRGRAATGGVPRGTRRWGPRGGTRADFDFGFSDVPSSLNAGYCHSRPTLV</sequence>
<dbReference type="AlphaFoldDB" id="A0AAW1FFI5"/>
<proteinExistence type="predicted"/>
<accession>A0AAW1FFI5</accession>
<comment type="caution">
    <text evidence="2">The sequence shown here is derived from an EMBL/GenBank/DDBJ whole genome shotgun (WGS) entry which is preliminary data.</text>
</comment>
<protein>
    <submittedName>
        <fullName evidence="2">Uncharacterized protein</fullName>
    </submittedName>
</protein>
<evidence type="ECO:0000313" key="2">
    <source>
        <dbReference type="EMBL" id="KAK9533408.1"/>
    </source>
</evidence>
<organism evidence="2 3">
    <name type="scientific">Zoarces viviparus</name>
    <name type="common">Viviparous eelpout</name>
    <name type="synonym">Blennius viviparus</name>
    <dbReference type="NCBI Taxonomy" id="48416"/>
    <lineage>
        <taxon>Eukaryota</taxon>
        <taxon>Metazoa</taxon>
        <taxon>Chordata</taxon>
        <taxon>Craniata</taxon>
        <taxon>Vertebrata</taxon>
        <taxon>Euteleostomi</taxon>
        <taxon>Actinopterygii</taxon>
        <taxon>Neopterygii</taxon>
        <taxon>Teleostei</taxon>
        <taxon>Neoteleostei</taxon>
        <taxon>Acanthomorphata</taxon>
        <taxon>Eupercaria</taxon>
        <taxon>Perciformes</taxon>
        <taxon>Cottioidei</taxon>
        <taxon>Zoarcales</taxon>
        <taxon>Zoarcidae</taxon>
        <taxon>Zoarcinae</taxon>
        <taxon>Zoarces</taxon>
    </lineage>
</organism>
<dbReference type="EMBL" id="JBCEZU010000067">
    <property type="protein sequence ID" value="KAK9533408.1"/>
    <property type="molecule type" value="Genomic_DNA"/>
</dbReference>
<evidence type="ECO:0000313" key="3">
    <source>
        <dbReference type="Proteomes" id="UP001488805"/>
    </source>
</evidence>
<gene>
    <name evidence="2" type="ORF">VZT92_008527</name>
</gene>
<name>A0AAW1FFI5_ZOAVI</name>
<reference evidence="2 3" key="1">
    <citation type="journal article" date="2024" name="Genome Biol. Evol.">
        <title>Chromosome-level genome assembly of the viviparous eelpout Zoarces viviparus.</title>
        <authorList>
            <person name="Fuhrmann N."/>
            <person name="Brasseur M.V."/>
            <person name="Bakowski C.E."/>
            <person name="Podsiadlowski L."/>
            <person name="Prost S."/>
            <person name="Krehenwinkel H."/>
            <person name="Mayer C."/>
        </authorList>
    </citation>
    <scope>NUCLEOTIDE SEQUENCE [LARGE SCALE GENOMIC DNA]</scope>
    <source>
        <strain evidence="2">NO-MEL_2022_Ind0_liver</strain>
    </source>
</reference>
<dbReference type="Proteomes" id="UP001488805">
    <property type="component" value="Unassembled WGS sequence"/>
</dbReference>
<keyword evidence="3" id="KW-1185">Reference proteome</keyword>